<gene>
    <name evidence="2" type="ORF">NDU88_000061</name>
</gene>
<evidence type="ECO:0000256" key="1">
    <source>
        <dbReference type="SAM" id="MobiDB-lite"/>
    </source>
</evidence>
<dbReference type="Proteomes" id="UP001066276">
    <property type="component" value="Chromosome 8"/>
</dbReference>
<protein>
    <submittedName>
        <fullName evidence="2">Uncharacterized protein</fullName>
    </submittedName>
</protein>
<name>A0AAV7N6V9_PLEWA</name>
<comment type="caution">
    <text evidence="2">The sequence shown here is derived from an EMBL/GenBank/DDBJ whole genome shotgun (WGS) entry which is preliminary data.</text>
</comment>
<organism evidence="2 3">
    <name type="scientific">Pleurodeles waltl</name>
    <name type="common">Iberian ribbed newt</name>
    <dbReference type="NCBI Taxonomy" id="8319"/>
    <lineage>
        <taxon>Eukaryota</taxon>
        <taxon>Metazoa</taxon>
        <taxon>Chordata</taxon>
        <taxon>Craniata</taxon>
        <taxon>Vertebrata</taxon>
        <taxon>Euteleostomi</taxon>
        <taxon>Amphibia</taxon>
        <taxon>Batrachia</taxon>
        <taxon>Caudata</taxon>
        <taxon>Salamandroidea</taxon>
        <taxon>Salamandridae</taxon>
        <taxon>Pleurodelinae</taxon>
        <taxon>Pleurodeles</taxon>
    </lineage>
</organism>
<evidence type="ECO:0000313" key="2">
    <source>
        <dbReference type="EMBL" id="KAJ1111788.1"/>
    </source>
</evidence>
<keyword evidence="3" id="KW-1185">Reference proteome</keyword>
<dbReference type="EMBL" id="JANPWB010000012">
    <property type="protein sequence ID" value="KAJ1111788.1"/>
    <property type="molecule type" value="Genomic_DNA"/>
</dbReference>
<dbReference type="AlphaFoldDB" id="A0AAV7N6V9"/>
<feature type="region of interest" description="Disordered" evidence="1">
    <location>
        <begin position="50"/>
        <end position="72"/>
    </location>
</feature>
<sequence>MYYSTHGWGMSCTTLRTAGVCHILLYARLGYVIYYSTYGWGMSYTTLRTAGDQQGKEPSSMPKEQQAHKPGEGARYEYRMELEEAHCTHERNMSNIMQCPAPKRFNHRNRVTRPTPRLVR</sequence>
<accession>A0AAV7N6V9</accession>
<proteinExistence type="predicted"/>
<reference evidence="2" key="1">
    <citation type="journal article" date="2022" name="bioRxiv">
        <title>Sequencing and chromosome-scale assembly of the giantPleurodeles waltlgenome.</title>
        <authorList>
            <person name="Brown T."/>
            <person name="Elewa A."/>
            <person name="Iarovenko S."/>
            <person name="Subramanian E."/>
            <person name="Araus A.J."/>
            <person name="Petzold A."/>
            <person name="Susuki M."/>
            <person name="Suzuki K.-i.T."/>
            <person name="Hayashi T."/>
            <person name="Toyoda A."/>
            <person name="Oliveira C."/>
            <person name="Osipova E."/>
            <person name="Leigh N.D."/>
            <person name="Simon A."/>
            <person name="Yun M.H."/>
        </authorList>
    </citation>
    <scope>NUCLEOTIDE SEQUENCE</scope>
    <source>
        <strain evidence="2">20211129_DDA</strain>
        <tissue evidence="2">Liver</tissue>
    </source>
</reference>
<evidence type="ECO:0000313" key="3">
    <source>
        <dbReference type="Proteomes" id="UP001066276"/>
    </source>
</evidence>